<keyword evidence="3" id="KW-1003">Cell membrane</keyword>
<dbReference type="PANTHER" id="PTHR33452:SF1">
    <property type="entry name" value="INNER MEMBRANE PROTEIN YPHA-RELATED"/>
    <property type="match status" value="1"/>
</dbReference>
<evidence type="ECO:0000256" key="5">
    <source>
        <dbReference type="ARBA" id="ARBA00022989"/>
    </source>
</evidence>
<evidence type="ECO:0000256" key="7">
    <source>
        <dbReference type="SAM" id="Phobius"/>
    </source>
</evidence>
<evidence type="ECO:0000256" key="6">
    <source>
        <dbReference type="ARBA" id="ARBA00023136"/>
    </source>
</evidence>
<accession>A0ABU7IA58</accession>
<protein>
    <submittedName>
        <fullName evidence="8">DoxX family membrane protein</fullName>
    </submittedName>
</protein>
<keyword evidence="6 7" id="KW-0472">Membrane</keyword>
<dbReference type="RefSeq" id="WP_330108664.1">
    <property type="nucleotide sequence ID" value="NZ_JAZDQT010000002.1"/>
</dbReference>
<evidence type="ECO:0000256" key="1">
    <source>
        <dbReference type="ARBA" id="ARBA00004651"/>
    </source>
</evidence>
<proteinExistence type="inferred from homology"/>
<evidence type="ECO:0000256" key="2">
    <source>
        <dbReference type="ARBA" id="ARBA00006679"/>
    </source>
</evidence>
<keyword evidence="4 7" id="KW-0812">Transmembrane</keyword>
<comment type="caution">
    <text evidence="8">The sequence shown here is derived from an EMBL/GenBank/DDBJ whole genome shotgun (WGS) entry which is preliminary data.</text>
</comment>
<evidence type="ECO:0000256" key="3">
    <source>
        <dbReference type="ARBA" id="ARBA00022475"/>
    </source>
</evidence>
<feature type="transmembrane region" description="Helical" evidence="7">
    <location>
        <begin position="12"/>
        <end position="31"/>
    </location>
</feature>
<name>A0ABU7IA58_9SPHI</name>
<dbReference type="Proteomes" id="UP001336835">
    <property type="component" value="Unassembled WGS sequence"/>
</dbReference>
<reference evidence="8 9" key="1">
    <citation type="submission" date="2024-01" db="EMBL/GenBank/DDBJ databases">
        <title>Pedobacter sp. nov., isolated from fresh soil.</title>
        <authorList>
            <person name="Le N.T.T."/>
        </authorList>
    </citation>
    <scope>NUCLEOTIDE SEQUENCE [LARGE SCALE GENOMIC DNA]</scope>
    <source>
        <strain evidence="8 9">KR3-3</strain>
    </source>
</reference>
<feature type="transmembrane region" description="Helical" evidence="7">
    <location>
        <begin position="84"/>
        <end position="101"/>
    </location>
</feature>
<gene>
    <name evidence="8" type="ORF">VRU48_14660</name>
</gene>
<keyword evidence="9" id="KW-1185">Reference proteome</keyword>
<organism evidence="8 9">
    <name type="scientific">Pedobacter albus</name>
    <dbReference type="NCBI Taxonomy" id="3113905"/>
    <lineage>
        <taxon>Bacteria</taxon>
        <taxon>Pseudomonadati</taxon>
        <taxon>Bacteroidota</taxon>
        <taxon>Sphingobacteriia</taxon>
        <taxon>Sphingobacteriales</taxon>
        <taxon>Sphingobacteriaceae</taxon>
        <taxon>Pedobacter</taxon>
    </lineage>
</organism>
<dbReference type="Pfam" id="PF07681">
    <property type="entry name" value="DoxX"/>
    <property type="match status" value="1"/>
</dbReference>
<feature type="transmembrane region" description="Helical" evidence="7">
    <location>
        <begin position="58"/>
        <end position="77"/>
    </location>
</feature>
<dbReference type="PANTHER" id="PTHR33452">
    <property type="entry name" value="OXIDOREDUCTASE CATD-RELATED"/>
    <property type="match status" value="1"/>
</dbReference>
<dbReference type="InterPro" id="IPR032808">
    <property type="entry name" value="DoxX"/>
</dbReference>
<keyword evidence="5 7" id="KW-1133">Transmembrane helix</keyword>
<feature type="transmembrane region" description="Helical" evidence="7">
    <location>
        <begin position="113"/>
        <end position="133"/>
    </location>
</feature>
<evidence type="ECO:0000313" key="9">
    <source>
        <dbReference type="Proteomes" id="UP001336835"/>
    </source>
</evidence>
<dbReference type="EMBL" id="JAZDQT010000002">
    <property type="protein sequence ID" value="MEE1946363.1"/>
    <property type="molecule type" value="Genomic_DNA"/>
</dbReference>
<sequence>MAVFDNLGKYRNTGLLLLRLGLGTMMIIHGYPKIGGGQATWTQIGGSMKLIGVDFAPVLWGFMAAATETFGGFLLILGLLFRPVNMLLVFTMVIAALVHLSDPKQGLGDASHAIELAIVFFSLLFIGPGKYSIDKK</sequence>
<comment type="similarity">
    <text evidence="2">Belongs to the DoxX family.</text>
</comment>
<comment type="subcellular location">
    <subcellularLocation>
        <location evidence="1">Cell membrane</location>
        <topology evidence="1">Multi-pass membrane protein</topology>
    </subcellularLocation>
</comment>
<dbReference type="InterPro" id="IPR051907">
    <property type="entry name" value="DoxX-like_oxidoreductase"/>
</dbReference>
<evidence type="ECO:0000256" key="4">
    <source>
        <dbReference type="ARBA" id="ARBA00022692"/>
    </source>
</evidence>
<evidence type="ECO:0000313" key="8">
    <source>
        <dbReference type="EMBL" id="MEE1946363.1"/>
    </source>
</evidence>